<feature type="domain" description="UGSC-like" evidence="1">
    <location>
        <begin position="7"/>
        <end position="94"/>
    </location>
</feature>
<comment type="caution">
    <text evidence="2">The sequence shown here is derived from an EMBL/GenBank/DDBJ whole genome shotgun (WGS) entry which is preliminary data.</text>
</comment>
<dbReference type="InterPro" id="IPR057767">
    <property type="entry name" value="UGSC-like_dom"/>
</dbReference>
<dbReference type="Pfam" id="PF24696">
    <property type="entry name" value="UGSC"/>
    <property type="match status" value="1"/>
</dbReference>
<dbReference type="EMBL" id="QTUJ01000001">
    <property type="protein sequence ID" value="REF72006.1"/>
    <property type="molecule type" value="Genomic_DNA"/>
</dbReference>
<evidence type="ECO:0000259" key="1">
    <source>
        <dbReference type="Pfam" id="PF24696"/>
    </source>
</evidence>
<organism evidence="2 3">
    <name type="scientific">Paracoccus versutus</name>
    <name type="common">Thiobacillus versutus</name>
    <dbReference type="NCBI Taxonomy" id="34007"/>
    <lineage>
        <taxon>Bacteria</taxon>
        <taxon>Pseudomonadati</taxon>
        <taxon>Pseudomonadota</taxon>
        <taxon>Alphaproteobacteria</taxon>
        <taxon>Rhodobacterales</taxon>
        <taxon>Paracoccaceae</taxon>
        <taxon>Paracoccus</taxon>
    </lineage>
</organism>
<evidence type="ECO:0000313" key="3">
    <source>
        <dbReference type="Proteomes" id="UP000256941"/>
    </source>
</evidence>
<proteinExistence type="predicted"/>
<reference evidence="2 3" key="1">
    <citation type="submission" date="2018-08" db="EMBL/GenBank/DDBJ databases">
        <title>Genomic Encyclopedia of Archaeal and Bacterial Type Strains, Phase II (KMG-II): from individual species to whole genera.</title>
        <authorList>
            <person name="Goeker M."/>
        </authorList>
    </citation>
    <scope>NUCLEOTIDE SEQUENCE [LARGE SCALE GENOMIC DNA]</scope>
    <source>
        <strain evidence="2 3">DSM 17099</strain>
    </source>
</reference>
<name>A0A3D9XNH4_PARVE</name>
<dbReference type="Proteomes" id="UP000256941">
    <property type="component" value="Unassembled WGS sequence"/>
</dbReference>
<protein>
    <recommendedName>
        <fullName evidence="1">UGSC-like domain-containing protein</fullName>
    </recommendedName>
</protein>
<sequence length="95" mass="10381">MTERLFIHDPRAKARDAAAQLYPKINGLQGKTMVVLNNHWTCMDEMIDHLGAALKSRYGVKDVIQFDVPVSTAVDEAVIAEAARLGDFAVVGLAN</sequence>
<gene>
    <name evidence="2" type="ORF">BDD41_0470</name>
</gene>
<accession>A0A3D9XNH4</accession>
<dbReference type="AlphaFoldDB" id="A0A3D9XNH4"/>
<evidence type="ECO:0000313" key="2">
    <source>
        <dbReference type="EMBL" id="REF72006.1"/>
    </source>
</evidence>